<protein>
    <submittedName>
        <fullName evidence="1">Uncharacterized protein</fullName>
    </submittedName>
</protein>
<dbReference type="AlphaFoldDB" id="A0AAV5W3M0"/>
<dbReference type="Proteomes" id="UP001432322">
    <property type="component" value="Unassembled WGS sequence"/>
</dbReference>
<keyword evidence="2" id="KW-1185">Reference proteome</keyword>
<gene>
    <name evidence="1" type="ORF">PFISCL1PPCAC_16638</name>
</gene>
<proteinExistence type="predicted"/>
<comment type="caution">
    <text evidence="1">The sequence shown here is derived from an EMBL/GenBank/DDBJ whole genome shotgun (WGS) entry which is preliminary data.</text>
</comment>
<sequence length="114" mass="13237">MNMVRIRRIIEMRKELKAPPLLPPKLKKNGMEPMDNTPRDIIIFHFVLRNSRVSYDDPVVLAIYESESGGKEGPWKMTTTSEEFCLSINQIIDLPSVFSIEFEFEIVQPIKIDL</sequence>
<evidence type="ECO:0000313" key="1">
    <source>
        <dbReference type="EMBL" id="GMT25341.1"/>
    </source>
</evidence>
<name>A0AAV5W3M0_9BILA</name>
<dbReference type="EMBL" id="BTSY01000004">
    <property type="protein sequence ID" value="GMT25341.1"/>
    <property type="molecule type" value="Genomic_DNA"/>
</dbReference>
<reference evidence="1" key="1">
    <citation type="submission" date="2023-10" db="EMBL/GenBank/DDBJ databases">
        <title>Genome assembly of Pristionchus species.</title>
        <authorList>
            <person name="Yoshida K."/>
            <person name="Sommer R.J."/>
        </authorList>
    </citation>
    <scope>NUCLEOTIDE SEQUENCE</scope>
    <source>
        <strain evidence="1">RS5133</strain>
    </source>
</reference>
<evidence type="ECO:0000313" key="2">
    <source>
        <dbReference type="Proteomes" id="UP001432322"/>
    </source>
</evidence>
<feature type="non-terminal residue" evidence="1">
    <location>
        <position position="114"/>
    </location>
</feature>
<accession>A0AAV5W3M0</accession>
<organism evidence="1 2">
    <name type="scientific">Pristionchus fissidentatus</name>
    <dbReference type="NCBI Taxonomy" id="1538716"/>
    <lineage>
        <taxon>Eukaryota</taxon>
        <taxon>Metazoa</taxon>
        <taxon>Ecdysozoa</taxon>
        <taxon>Nematoda</taxon>
        <taxon>Chromadorea</taxon>
        <taxon>Rhabditida</taxon>
        <taxon>Rhabditina</taxon>
        <taxon>Diplogasteromorpha</taxon>
        <taxon>Diplogasteroidea</taxon>
        <taxon>Neodiplogasteridae</taxon>
        <taxon>Pristionchus</taxon>
    </lineage>
</organism>